<comment type="similarity">
    <text evidence="2">Belongs to the GOLM family.</text>
</comment>
<sequence>MEQNKKSNEGGILWTIEKLQHNMSLAFEDDKLRPHLEALPPGVYKVLVEASAKRALDAISDVNDKRRAHFELELNKVNSSLGGKITALEMSNSALIEENRQLLEKAAQFGEQQNANQREHEKLDLKIKESESKKGILQQENSNLKCSLHEVKATNSELAKNLGTVEANLKNLQKSLQASEEEKRTILKEKEEAVEKLRNLEGEVLQLTSANEEAVEHMLDLEMQLLESEQEKEEQKASFESEIKNLNARNSELAMNLETAEEKLKNLQDSLQKSEEQKRVIQRDKEDALGKLQDLVVQLTSGNEKLHMELGDLKKKNEEVNGWNTALESEVNVVKERESELKKKIELMTTEGKKLQEKLANLEEQRKKDSQKAVEHMLDLEKKLQESEQAKQEQKASFESEIKNLNARNSDLALNLVTAQEGLKTLQESLQESEEQKRVIQRDKDDAVAKLRNQEEQLLKCTKEEEQLQKTVKELEGKIQGSVASNNELRGTLDVMAAQKGRLQEENKSLETIVKTLQVTVAELQKSVEHATVANGQLAQKLTTSEEENRNLEGKIASLEEYLVSRANDSLRFEQILNEATAGLDHVLLDAQRHREEHDLRMELERLRNAEEESRRRVSMIPEDPSSSSESIVVDPPVIHDNVDEVPEFEEFVHADPQEILSDVEADEKELDEEDVELSATVDAGRGPQEGYRRDALADEDAPSTSRRAGRGLGKNNNDAQAKKIREEKEEMERKVDQEKNDRKRRYEDRERAGTSGSSYQPNRRRRTVAGVEKEREAGGGPPQDRNLRSRSEERLAVQNDADFDMAADFEGNAGEESDVVRPGRRGRKPGMPCKPRKQRKPTAAIEANKRRYEEKKKEKKRDEELKKMFEDARNYSGSPELTD</sequence>
<keyword evidence="4" id="KW-0735">Signal-anchor</keyword>
<evidence type="ECO:0000313" key="10">
    <source>
        <dbReference type="EMBL" id="PIC23396.1"/>
    </source>
</evidence>
<dbReference type="AlphaFoldDB" id="A0A2G5T8J0"/>
<keyword evidence="3" id="KW-0812">Transmembrane</keyword>
<dbReference type="Proteomes" id="UP000230233">
    <property type="component" value="Chromosome V"/>
</dbReference>
<protein>
    <submittedName>
        <fullName evidence="10">Uncharacterized protein</fullName>
    </submittedName>
</protein>
<dbReference type="PANTHER" id="PTHR15896:SF10">
    <property type="entry name" value="CHROMOSOME UNDETERMINED SCAFFOLD_98, WHOLE GENOME SHOTGUN SEQUENCE"/>
    <property type="match status" value="1"/>
</dbReference>
<feature type="compositionally biased region" description="Acidic residues" evidence="9">
    <location>
        <begin position="668"/>
        <end position="677"/>
    </location>
</feature>
<evidence type="ECO:0000313" key="11">
    <source>
        <dbReference type="Proteomes" id="UP000230233"/>
    </source>
</evidence>
<evidence type="ECO:0000256" key="1">
    <source>
        <dbReference type="ARBA" id="ARBA00004606"/>
    </source>
</evidence>
<evidence type="ECO:0000256" key="5">
    <source>
        <dbReference type="ARBA" id="ARBA00022989"/>
    </source>
</evidence>
<reference evidence="11" key="1">
    <citation type="submission" date="2017-10" db="EMBL/GenBank/DDBJ databases">
        <title>Rapid genome shrinkage in a self-fertile nematode reveals novel sperm competition proteins.</title>
        <authorList>
            <person name="Yin D."/>
            <person name="Schwarz E.M."/>
            <person name="Thomas C.G."/>
            <person name="Felde R.L."/>
            <person name="Korf I.F."/>
            <person name="Cutter A.D."/>
            <person name="Schartner C.M."/>
            <person name="Ralston E.J."/>
            <person name="Meyer B.J."/>
            <person name="Haag E.S."/>
        </authorList>
    </citation>
    <scope>NUCLEOTIDE SEQUENCE [LARGE SCALE GENOMIC DNA]</scope>
    <source>
        <strain evidence="11">JU1422</strain>
    </source>
</reference>
<keyword evidence="6 8" id="KW-0175">Coiled coil</keyword>
<evidence type="ECO:0000256" key="9">
    <source>
        <dbReference type="SAM" id="MobiDB-lite"/>
    </source>
</evidence>
<evidence type="ECO:0000256" key="4">
    <source>
        <dbReference type="ARBA" id="ARBA00022968"/>
    </source>
</evidence>
<feature type="compositionally biased region" description="Basic residues" evidence="9">
    <location>
        <begin position="823"/>
        <end position="841"/>
    </location>
</feature>
<comment type="caution">
    <text evidence="10">The sequence shown here is derived from an EMBL/GenBank/DDBJ whole genome shotgun (WGS) entry which is preliminary data.</text>
</comment>
<feature type="compositionally biased region" description="Low complexity" evidence="9">
    <location>
        <begin position="619"/>
        <end position="633"/>
    </location>
</feature>
<accession>A0A2G5T8J0</accession>
<feature type="region of interest" description="Disordered" evidence="9">
    <location>
        <begin position="611"/>
        <end position="633"/>
    </location>
</feature>
<feature type="compositionally biased region" description="Basic and acidic residues" evidence="9">
    <location>
        <begin position="721"/>
        <end position="753"/>
    </location>
</feature>
<dbReference type="PANTHER" id="PTHR15896">
    <property type="entry name" value="GOLGI PHOSPHOPROTEIN 2/GP73-RELATED"/>
    <property type="match status" value="1"/>
</dbReference>
<feature type="compositionally biased region" description="Basic and acidic residues" evidence="9">
    <location>
        <begin position="848"/>
        <end position="874"/>
    </location>
</feature>
<comment type="subcellular location">
    <subcellularLocation>
        <location evidence="1">Membrane</location>
        <topology evidence="1">Single-pass type II membrane protein</topology>
    </subcellularLocation>
</comment>
<keyword evidence="7" id="KW-0472">Membrane</keyword>
<gene>
    <name evidence="10" type="primary">Cnig_chr_V.g17114</name>
    <name evidence="10" type="ORF">B9Z55_017114</name>
</gene>
<dbReference type="STRING" id="1611254.A0A2G5T8J0"/>
<evidence type="ECO:0000256" key="3">
    <source>
        <dbReference type="ARBA" id="ARBA00022692"/>
    </source>
</evidence>
<name>A0A2G5T8J0_9PELO</name>
<organism evidence="10 11">
    <name type="scientific">Caenorhabditis nigoni</name>
    <dbReference type="NCBI Taxonomy" id="1611254"/>
    <lineage>
        <taxon>Eukaryota</taxon>
        <taxon>Metazoa</taxon>
        <taxon>Ecdysozoa</taxon>
        <taxon>Nematoda</taxon>
        <taxon>Chromadorea</taxon>
        <taxon>Rhabditida</taxon>
        <taxon>Rhabditina</taxon>
        <taxon>Rhabditomorpha</taxon>
        <taxon>Rhabditoidea</taxon>
        <taxon>Rhabditidae</taxon>
        <taxon>Peloderinae</taxon>
        <taxon>Caenorhabditis</taxon>
    </lineage>
</organism>
<feature type="region of interest" description="Disordered" evidence="9">
    <location>
        <begin position="668"/>
        <end position="884"/>
    </location>
</feature>
<feature type="coiled-coil region" evidence="8">
    <location>
        <begin position="324"/>
        <end position="562"/>
    </location>
</feature>
<keyword evidence="11" id="KW-1185">Reference proteome</keyword>
<evidence type="ECO:0000256" key="6">
    <source>
        <dbReference type="ARBA" id="ARBA00023054"/>
    </source>
</evidence>
<evidence type="ECO:0000256" key="7">
    <source>
        <dbReference type="ARBA" id="ARBA00023136"/>
    </source>
</evidence>
<dbReference type="EMBL" id="PDUG01000005">
    <property type="protein sequence ID" value="PIC23396.1"/>
    <property type="molecule type" value="Genomic_DNA"/>
</dbReference>
<proteinExistence type="inferred from homology"/>
<keyword evidence="5" id="KW-1133">Transmembrane helix</keyword>
<evidence type="ECO:0000256" key="8">
    <source>
        <dbReference type="SAM" id="Coils"/>
    </source>
</evidence>
<dbReference type="GO" id="GO:0016020">
    <property type="term" value="C:membrane"/>
    <property type="evidence" value="ECO:0007669"/>
    <property type="project" value="UniProtKB-SubCell"/>
</dbReference>
<feature type="compositionally biased region" description="Acidic residues" evidence="9">
    <location>
        <begin position="802"/>
        <end position="818"/>
    </location>
</feature>
<feature type="coiled-coil region" evidence="8">
    <location>
        <begin position="85"/>
        <end position="291"/>
    </location>
</feature>
<evidence type="ECO:0000256" key="2">
    <source>
        <dbReference type="ARBA" id="ARBA00007474"/>
    </source>
</evidence>
<feature type="compositionally biased region" description="Basic and acidic residues" evidence="9">
    <location>
        <begin position="786"/>
        <end position="796"/>
    </location>
</feature>
<dbReference type="InterPro" id="IPR026139">
    <property type="entry name" value="GOLM1/CASC4"/>
</dbReference>
<dbReference type="OrthoDB" id="5907037at2759"/>